<sequence>GAESDELAAASKLEDGVNFYQTVIPNVAKLFHIDPNVKRPALVLLKKEEEKLNHF</sequence>
<dbReference type="AlphaFoldDB" id="A0A392PTD2"/>
<dbReference type="Proteomes" id="UP000265520">
    <property type="component" value="Unassembled WGS sequence"/>
</dbReference>
<reference evidence="1 2" key="1">
    <citation type="journal article" date="2018" name="Front. Plant Sci.">
        <title>Red Clover (Trifolium pratense) and Zigzag Clover (T. medium) - A Picture of Genomic Similarities and Differences.</title>
        <authorList>
            <person name="Dluhosova J."/>
            <person name="Istvanek J."/>
            <person name="Nedelnik J."/>
            <person name="Repkova J."/>
        </authorList>
    </citation>
    <scope>NUCLEOTIDE SEQUENCE [LARGE SCALE GENOMIC DNA]</scope>
    <source>
        <strain evidence="2">cv. 10/8</strain>
        <tissue evidence="1">Leaf</tissue>
    </source>
</reference>
<keyword evidence="2" id="KW-1185">Reference proteome</keyword>
<feature type="non-terminal residue" evidence="1">
    <location>
        <position position="1"/>
    </location>
</feature>
<dbReference type="EMBL" id="LXQA010095014">
    <property type="protein sequence ID" value="MCI15094.1"/>
    <property type="molecule type" value="Genomic_DNA"/>
</dbReference>
<dbReference type="Gene3D" id="3.40.30.10">
    <property type="entry name" value="Glutaredoxin"/>
    <property type="match status" value="1"/>
</dbReference>
<feature type="non-terminal residue" evidence="1">
    <location>
        <position position="55"/>
    </location>
</feature>
<proteinExistence type="predicted"/>
<evidence type="ECO:0000313" key="1">
    <source>
        <dbReference type="EMBL" id="MCI15094.1"/>
    </source>
</evidence>
<evidence type="ECO:0000313" key="2">
    <source>
        <dbReference type="Proteomes" id="UP000265520"/>
    </source>
</evidence>
<comment type="caution">
    <text evidence="1">The sequence shown here is derived from an EMBL/GenBank/DDBJ whole genome shotgun (WGS) entry which is preliminary data.</text>
</comment>
<protein>
    <submittedName>
        <fullName evidence="1">Protein disulfide isomerase-like 1-4-like</fullName>
    </submittedName>
</protein>
<accession>A0A392PTD2</accession>
<dbReference type="GO" id="GO:0016853">
    <property type="term" value="F:isomerase activity"/>
    <property type="evidence" value="ECO:0007669"/>
    <property type="project" value="UniProtKB-KW"/>
</dbReference>
<organism evidence="1 2">
    <name type="scientific">Trifolium medium</name>
    <dbReference type="NCBI Taxonomy" id="97028"/>
    <lineage>
        <taxon>Eukaryota</taxon>
        <taxon>Viridiplantae</taxon>
        <taxon>Streptophyta</taxon>
        <taxon>Embryophyta</taxon>
        <taxon>Tracheophyta</taxon>
        <taxon>Spermatophyta</taxon>
        <taxon>Magnoliopsida</taxon>
        <taxon>eudicotyledons</taxon>
        <taxon>Gunneridae</taxon>
        <taxon>Pentapetalae</taxon>
        <taxon>rosids</taxon>
        <taxon>fabids</taxon>
        <taxon>Fabales</taxon>
        <taxon>Fabaceae</taxon>
        <taxon>Papilionoideae</taxon>
        <taxon>50 kb inversion clade</taxon>
        <taxon>NPAAA clade</taxon>
        <taxon>Hologalegina</taxon>
        <taxon>IRL clade</taxon>
        <taxon>Trifolieae</taxon>
        <taxon>Trifolium</taxon>
    </lineage>
</organism>
<keyword evidence="1" id="KW-0413">Isomerase</keyword>
<name>A0A392PTD2_9FABA</name>